<reference evidence="2 3" key="1">
    <citation type="submission" date="2018-06" db="EMBL/GenBank/DDBJ databases">
        <title>Comparative genomics reveals the genomic features of Rhizophagus irregularis, R. cerebriforme, R. diaphanum and Gigaspora rosea, and their symbiotic lifestyle signature.</title>
        <authorList>
            <person name="Morin E."/>
            <person name="San Clemente H."/>
            <person name="Chen E.C.H."/>
            <person name="De La Providencia I."/>
            <person name="Hainaut M."/>
            <person name="Kuo A."/>
            <person name="Kohler A."/>
            <person name="Murat C."/>
            <person name="Tang N."/>
            <person name="Roy S."/>
            <person name="Loubradou J."/>
            <person name="Henrissat B."/>
            <person name="Grigoriev I.V."/>
            <person name="Corradi N."/>
            <person name="Roux C."/>
            <person name="Martin F.M."/>
        </authorList>
    </citation>
    <scope>NUCLEOTIDE SEQUENCE [LARGE SCALE GENOMIC DNA]</scope>
    <source>
        <strain evidence="2 3">DAOM 227022</strain>
    </source>
</reference>
<name>A0A397SNK3_9GLOM</name>
<gene>
    <name evidence="2" type="ORF">C1645_828029</name>
</gene>
<keyword evidence="3" id="KW-1185">Reference proteome</keyword>
<dbReference type="OrthoDB" id="2436548at2759"/>
<proteinExistence type="predicted"/>
<dbReference type="EMBL" id="QKYT01000317">
    <property type="protein sequence ID" value="RIA87272.1"/>
    <property type="molecule type" value="Genomic_DNA"/>
</dbReference>
<comment type="caution">
    <text evidence="2">The sequence shown here is derived from an EMBL/GenBank/DDBJ whole genome shotgun (WGS) entry which is preliminary data.</text>
</comment>
<dbReference type="Proteomes" id="UP000265703">
    <property type="component" value="Unassembled WGS sequence"/>
</dbReference>
<evidence type="ECO:0000256" key="1">
    <source>
        <dbReference type="SAM" id="MobiDB-lite"/>
    </source>
</evidence>
<organism evidence="2 3">
    <name type="scientific">Glomus cerebriforme</name>
    <dbReference type="NCBI Taxonomy" id="658196"/>
    <lineage>
        <taxon>Eukaryota</taxon>
        <taxon>Fungi</taxon>
        <taxon>Fungi incertae sedis</taxon>
        <taxon>Mucoromycota</taxon>
        <taxon>Glomeromycotina</taxon>
        <taxon>Glomeromycetes</taxon>
        <taxon>Glomerales</taxon>
        <taxon>Glomeraceae</taxon>
        <taxon>Glomus</taxon>
    </lineage>
</organism>
<evidence type="ECO:0000313" key="2">
    <source>
        <dbReference type="EMBL" id="RIA87272.1"/>
    </source>
</evidence>
<protein>
    <submittedName>
        <fullName evidence="2">Uncharacterized protein</fullName>
    </submittedName>
</protein>
<sequence>MSKIASQINIALGASGVAGRAEALGLLISCLEGPANLNTAEEFQDKTGAKIGRIGAGVITGANIISNEIWDEDWSITGSELTNNTPVIPNAGGGFSAVTIGPNITLGQLIYLLKTAYMTVEHLKQMVIFGQLMQGDMDIEEFFTRVKKIAKFYDMHDNIVEALAEAEKFTLSQKNVPSSILVFLTFNSYPQQNTNLQSSIKFLQKTISRVTKTLDTSKKLANKRAEDLIIRYFLSNLLRTKPNKQSEDDYNYNPINDIIDNSDLNSDSSSDISSSNSFDSDTSSSDSSDFGGNITVNIAKRLLASGQNDASPSSNDLILDESSQEKEFLDDSMKIYFIQKKELKTSVATIKCKIKRLNIPAMTLDFKAEPPIITKNIVDRIRGKIDKSEKYDLNSVATVPIESISIVHNLPITLALGFIIHEDFIVVDYYKPMLIFFNQLLKKYGCVVD</sequence>
<dbReference type="AlphaFoldDB" id="A0A397SNK3"/>
<feature type="region of interest" description="Disordered" evidence="1">
    <location>
        <begin position="263"/>
        <end position="288"/>
    </location>
</feature>
<evidence type="ECO:0000313" key="3">
    <source>
        <dbReference type="Proteomes" id="UP000265703"/>
    </source>
</evidence>
<accession>A0A397SNK3</accession>